<reference evidence="2" key="2">
    <citation type="submission" date="2018-05" db="EMBL/GenBank/DDBJ databases">
        <title>OpunRS2 (Oryza punctata Reference Sequence Version 2).</title>
        <authorList>
            <person name="Zhang J."/>
            <person name="Kudrna D."/>
            <person name="Lee S."/>
            <person name="Talag J."/>
            <person name="Welchert J."/>
            <person name="Wing R.A."/>
        </authorList>
    </citation>
    <scope>NUCLEOTIDE SEQUENCE [LARGE SCALE GENOMIC DNA]</scope>
</reference>
<feature type="region of interest" description="Disordered" evidence="1">
    <location>
        <begin position="1"/>
        <end position="28"/>
    </location>
</feature>
<dbReference type="Proteomes" id="UP000026962">
    <property type="component" value="Chromosome 2"/>
</dbReference>
<reference evidence="2" key="1">
    <citation type="submission" date="2015-04" db="UniProtKB">
        <authorList>
            <consortium name="EnsemblPlants"/>
        </authorList>
    </citation>
    <scope>IDENTIFICATION</scope>
</reference>
<protein>
    <submittedName>
        <fullName evidence="2">Uncharacterized protein</fullName>
    </submittedName>
</protein>
<feature type="compositionally biased region" description="Basic and acidic residues" evidence="1">
    <location>
        <begin position="1"/>
        <end position="19"/>
    </location>
</feature>
<dbReference type="Gramene" id="OPUNC02G18410.1">
    <property type="protein sequence ID" value="OPUNC02G18410.1"/>
    <property type="gene ID" value="OPUNC02G18410"/>
</dbReference>
<name>A0A0E0K141_ORYPU</name>
<dbReference type="AlphaFoldDB" id="A0A0E0K141"/>
<dbReference type="HOGENOM" id="CLU_3414420_0_0_1"/>
<keyword evidence="3" id="KW-1185">Reference proteome</keyword>
<proteinExistence type="predicted"/>
<sequence length="28" mass="3269">MLVGAGERERRRRWEEAVGRGRGSLRNN</sequence>
<evidence type="ECO:0000256" key="1">
    <source>
        <dbReference type="SAM" id="MobiDB-lite"/>
    </source>
</evidence>
<dbReference type="EnsemblPlants" id="OPUNC02G18410.1">
    <property type="protein sequence ID" value="OPUNC02G18410.1"/>
    <property type="gene ID" value="OPUNC02G18410"/>
</dbReference>
<evidence type="ECO:0000313" key="3">
    <source>
        <dbReference type="Proteomes" id="UP000026962"/>
    </source>
</evidence>
<organism evidence="2">
    <name type="scientific">Oryza punctata</name>
    <name type="common">Red rice</name>
    <dbReference type="NCBI Taxonomy" id="4537"/>
    <lineage>
        <taxon>Eukaryota</taxon>
        <taxon>Viridiplantae</taxon>
        <taxon>Streptophyta</taxon>
        <taxon>Embryophyta</taxon>
        <taxon>Tracheophyta</taxon>
        <taxon>Spermatophyta</taxon>
        <taxon>Magnoliopsida</taxon>
        <taxon>Liliopsida</taxon>
        <taxon>Poales</taxon>
        <taxon>Poaceae</taxon>
        <taxon>BOP clade</taxon>
        <taxon>Oryzoideae</taxon>
        <taxon>Oryzeae</taxon>
        <taxon>Oryzinae</taxon>
        <taxon>Oryza</taxon>
    </lineage>
</organism>
<evidence type="ECO:0000313" key="2">
    <source>
        <dbReference type="EnsemblPlants" id="OPUNC02G18410.1"/>
    </source>
</evidence>
<accession>A0A0E0K141</accession>